<sequence>MHARGEHANSLQKDPQLGVEHTIFLLQQCYQLHYCAARKKIYFKFFTLFPAYTSLNLTWFSAVQTHPFHTFITLFPQAELLLLITSFATCICSKQYLPQRRAAEVEAVVYLTL</sequence>
<protein>
    <submittedName>
        <fullName evidence="2">Uncharacterized protein</fullName>
    </submittedName>
</protein>
<feature type="transmembrane region" description="Helical" evidence="1">
    <location>
        <begin position="68"/>
        <end position="91"/>
    </location>
</feature>
<gene>
    <name evidence="2" type="ORF">GOODEAATRI_001258</name>
</gene>
<comment type="caution">
    <text evidence="2">The sequence shown here is derived from an EMBL/GenBank/DDBJ whole genome shotgun (WGS) entry which is preliminary data.</text>
</comment>
<keyword evidence="1" id="KW-0472">Membrane</keyword>
<dbReference type="EMBL" id="JAHRIO010000037">
    <property type="protein sequence ID" value="MEQ2157375.1"/>
    <property type="molecule type" value="Genomic_DNA"/>
</dbReference>
<name>A0ABV0ME40_9TELE</name>
<evidence type="ECO:0000313" key="2">
    <source>
        <dbReference type="EMBL" id="MEQ2157375.1"/>
    </source>
</evidence>
<dbReference type="Proteomes" id="UP001476798">
    <property type="component" value="Unassembled WGS sequence"/>
</dbReference>
<proteinExistence type="predicted"/>
<evidence type="ECO:0000313" key="3">
    <source>
        <dbReference type="Proteomes" id="UP001476798"/>
    </source>
</evidence>
<evidence type="ECO:0000256" key="1">
    <source>
        <dbReference type="SAM" id="Phobius"/>
    </source>
</evidence>
<feature type="transmembrane region" description="Helical" evidence="1">
    <location>
        <begin position="41"/>
        <end position="62"/>
    </location>
</feature>
<organism evidence="2 3">
    <name type="scientific">Goodea atripinnis</name>
    <dbReference type="NCBI Taxonomy" id="208336"/>
    <lineage>
        <taxon>Eukaryota</taxon>
        <taxon>Metazoa</taxon>
        <taxon>Chordata</taxon>
        <taxon>Craniata</taxon>
        <taxon>Vertebrata</taxon>
        <taxon>Euteleostomi</taxon>
        <taxon>Actinopterygii</taxon>
        <taxon>Neopterygii</taxon>
        <taxon>Teleostei</taxon>
        <taxon>Neoteleostei</taxon>
        <taxon>Acanthomorphata</taxon>
        <taxon>Ovalentaria</taxon>
        <taxon>Atherinomorphae</taxon>
        <taxon>Cyprinodontiformes</taxon>
        <taxon>Goodeidae</taxon>
        <taxon>Goodea</taxon>
    </lineage>
</organism>
<keyword evidence="1" id="KW-0812">Transmembrane</keyword>
<accession>A0ABV0ME40</accession>
<reference evidence="2 3" key="1">
    <citation type="submission" date="2021-06" db="EMBL/GenBank/DDBJ databases">
        <authorList>
            <person name="Palmer J.M."/>
        </authorList>
    </citation>
    <scope>NUCLEOTIDE SEQUENCE [LARGE SCALE GENOMIC DNA]</scope>
    <source>
        <strain evidence="2 3">GA_2019</strain>
        <tissue evidence="2">Muscle</tissue>
    </source>
</reference>
<keyword evidence="3" id="KW-1185">Reference proteome</keyword>
<keyword evidence="1" id="KW-1133">Transmembrane helix</keyword>